<dbReference type="InterPro" id="IPR007345">
    <property type="entry name" value="Polysacch_pyruvyl_Trfase"/>
</dbReference>
<protein>
    <recommendedName>
        <fullName evidence="2">Polysaccharide pyruvyl transferase domain-containing protein</fullName>
    </recommendedName>
</protein>
<evidence type="ECO:0000256" key="1">
    <source>
        <dbReference type="SAM" id="Phobius"/>
    </source>
</evidence>
<keyword evidence="1" id="KW-1133">Transmembrane helix</keyword>
<feature type="transmembrane region" description="Helical" evidence="1">
    <location>
        <begin position="354"/>
        <end position="374"/>
    </location>
</feature>
<proteinExistence type="predicted"/>
<dbReference type="AlphaFoldDB" id="A0A1X4G8W2"/>
<dbReference type="Pfam" id="PF04230">
    <property type="entry name" value="PS_pyruv_trans"/>
    <property type="match status" value="1"/>
</dbReference>
<dbReference type="Proteomes" id="UP000193587">
    <property type="component" value="Unassembled WGS sequence"/>
</dbReference>
<keyword evidence="1" id="KW-0812">Transmembrane</keyword>
<organism evidence="3 4">
    <name type="scientific">Halorubrum ezzemoulense DSM 17463</name>
    <dbReference type="NCBI Taxonomy" id="1121945"/>
    <lineage>
        <taxon>Archaea</taxon>
        <taxon>Methanobacteriati</taxon>
        <taxon>Methanobacteriota</taxon>
        <taxon>Stenosarchaea group</taxon>
        <taxon>Halobacteria</taxon>
        <taxon>Halobacteriales</taxon>
        <taxon>Haloferacaceae</taxon>
        <taxon>Halorubrum</taxon>
    </lineage>
</organism>
<keyword evidence="1" id="KW-0472">Membrane</keyword>
<name>A0A1X4G8W2_HALEZ</name>
<dbReference type="STRING" id="1121945.GCA_000421805_03104"/>
<gene>
    <name evidence="3" type="ORF">B9H04_15780</name>
</gene>
<dbReference type="PANTHER" id="PTHR36836">
    <property type="entry name" value="COLANIC ACID BIOSYNTHESIS PROTEIN WCAK"/>
    <property type="match status" value="1"/>
</dbReference>
<dbReference type="EMBL" id="NEDJ01000084">
    <property type="protein sequence ID" value="OSO92990.1"/>
    <property type="molecule type" value="Genomic_DNA"/>
</dbReference>
<evidence type="ECO:0000313" key="4">
    <source>
        <dbReference type="Proteomes" id="UP000193587"/>
    </source>
</evidence>
<evidence type="ECO:0000313" key="3">
    <source>
        <dbReference type="EMBL" id="OSO92990.1"/>
    </source>
</evidence>
<accession>A0A1X4G8W2</accession>
<feature type="domain" description="Polysaccharide pyruvyl transferase" evidence="2">
    <location>
        <begin position="15"/>
        <end position="291"/>
    </location>
</feature>
<sequence length="377" mass="41253">MGKCIMLYGYYGMGNVGDEAILSTLIDRIRESEDDTRIVVASLDPQHTRDNHPVDSVVPRPSVGSLSFNWVREMSKADEIWIGGGGLFSNVDLSLHAVVIWISNAFGANIRVVCAGAAEVSDAYSQSMILKNMLNLSDSVSIRDPLSIQNIRDAGYTGPLQQIPDPVFSSVIESDCSSESNSKIIVSVRKPNNRILDLNRLADSLDELSESHDGEVLFLPFDTTTKPSDKEISREVAKKMTTDSTIYRGEVTHKVASSFIQSADLVVGMRLHSVILAASHCTPVVGIAYENKCSIHLQMLGVESVIWCDNISPSSIVSQSSGTGSLSPDRISEIKAASSMFPSYVYEKSKNRSLVASLSLLIWVSYAMIIRIFYTDE</sequence>
<dbReference type="PANTHER" id="PTHR36836:SF1">
    <property type="entry name" value="COLANIC ACID BIOSYNTHESIS PROTEIN WCAK"/>
    <property type="match status" value="1"/>
</dbReference>
<reference evidence="3 4" key="1">
    <citation type="submission" date="2017-04" db="EMBL/GenBank/DDBJ databases">
        <title>MLSA of the genus Halorubrum.</title>
        <authorList>
            <person name="De La Haba R."/>
            <person name="Sanchez-Porro C."/>
            <person name="Infante-Dominguez C."/>
            <person name="Ventosa A."/>
        </authorList>
    </citation>
    <scope>NUCLEOTIDE SEQUENCE [LARGE SCALE GENOMIC DNA]</scope>
    <source>
        <strain evidence="3 4">DSM 17463</strain>
    </source>
</reference>
<evidence type="ECO:0000259" key="2">
    <source>
        <dbReference type="Pfam" id="PF04230"/>
    </source>
</evidence>
<comment type="caution">
    <text evidence="3">The sequence shown here is derived from an EMBL/GenBank/DDBJ whole genome shotgun (WGS) entry which is preliminary data.</text>
</comment>
<dbReference type="RefSeq" id="WP_080508669.1">
    <property type="nucleotide sequence ID" value="NZ_ATXS01000026.1"/>
</dbReference>